<evidence type="ECO:0000313" key="2">
    <source>
        <dbReference type="EMBL" id="SAK57221.1"/>
    </source>
</evidence>
<dbReference type="Proteomes" id="UP000054911">
    <property type="component" value="Unassembled WGS sequence"/>
</dbReference>
<evidence type="ECO:0000256" key="1">
    <source>
        <dbReference type="SAM" id="SignalP"/>
    </source>
</evidence>
<proteinExistence type="predicted"/>
<feature type="signal peptide" evidence="1">
    <location>
        <begin position="1"/>
        <end position="19"/>
    </location>
</feature>
<dbReference type="RefSeq" id="WP_087131205.1">
    <property type="nucleotide sequence ID" value="NZ_FCOE02000006.1"/>
</dbReference>
<protein>
    <recommendedName>
        <fullName evidence="4">Lipoprotein</fullName>
    </recommendedName>
</protein>
<dbReference type="STRING" id="1777141.AWB80_02250"/>
<comment type="caution">
    <text evidence="2">The sequence shown here is derived from an EMBL/GenBank/DDBJ whole genome shotgun (WGS) entry which is preliminary data.</text>
</comment>
<accession>A0A158AH63</accession>
<dbReference type="EMBL" id="FCOE02000006">
    <property type="protein sequence ID" value="SAK57221.1"/>
    <property type="molecule type" value="Genomic_DNA"/>
</dbReference>
<gene>
    <name evidence="2" type="ORF">AWB80_02250</name>
</gene>
<organism evidence="2 3">
    <name type="scientific">Caballeronia pedi</name>
    <dbReference type="NCBI Taxonomy" id="1777141"/>
    <lineage>
        <taxon>Bacteria</taxon>
        <taxon>Pseudomonadati</taxon>
        <taxon>Pseudomonadota</taxon>
        <taxon>Betaproteobacteria</taxon>
        <taxon>Burkholderiales</taxon>
        <taxon>Burkholderiaceae</taxon>
        <taxon>Caballeronia</taxon>
    </lineage>
</organism>
<name>A0A158AH63_9BURK</name>
<reference evidence="2" key="1">
    <citation type="submission" date="2016-01" db="EMBL/GenBank/DDBJ databases">
        <authorList>
            <person name="Peeters C."/>
        </authorList>
    </citation>
    <scope>NUCLEOTIDE SEQUENCE [LARGE SCALE GENOMIC DNA]</scope>
    <source>
        <strain evidence="2">LMG 29323</strain>
    </source>
</reference>
<evidence type="ECO:0008006" key="4">
    <source>
        <dbReference type="Google" id="ProtNLM"/>
    </source>
</evidence>
<keyword evidence="3" id="KW-1185">Reference proteome</keyword>
<sequence>MKKLAILAALGVVLSSALSGCIVVPGDGGGYHHHRDYYRY</sequence>
<dbReference type="PROSITE" id="PS51257">
    <property type="entry name" value="PROKAR_LIPOPROTEIN"/>
    <property type="match status" value="1"/>
</dbReference>
<dbReference type="AlphaFoldDB" id="A0A158AH63"/>
<keyword evidence="1" id="KW-0732">Signal</keyword>
<evidence type="ECO:0000313" key="3">
    <source>
        <dbReference type="Proteomes" id="UP000054911"/>
    </source>
</evidence>
<feature type="chain" id="PRO_5007620709" description="Lipoprotein" evidence="1">
    <location>
        <begin position="20"/>
        <end position="40"/>
    </location>
</feature>